<gene>
    <name evidence="6" type="ORF">PXEA_LOCUS7403</name>
</gene>
<organism evidence="6 7">
    <name type="scientific">Protopolystoma xenopodis</name>
    <dbReference type="NCBI Taxonomy" id="117903"/>
    <lineage>
        <taxon>Eukaryota</taxon>
        <taxon>Metazoa</taxon>
        <taxon>Spiralia</taxon>
        <taxon>Lophotrochozoa</taxon>
        <taxon>Platyhelminthes</taxon>
        <taxon>Monogenea</taxon>
        <taxon>Polyopisthocotylea</taxon>
        <taxon>Polystomatidea</taxon>
        <taxon>Polystomatidae</taxon>
        <taxon>Protopolystoma</taxon>
    </lineage>
</organism>
<dbReference type="PANTHER" id="PTHR13140">
    <property type="entry name" value="MYOSIN"/>
    <property type="match status" value="1"/>
</dbReference>
<dbReference type="GO" id="GO:0030139">
    <property type="term" value="C:endocytic vesicle"/>
    <property type="evidence" value="ECO:0007669"/>
    <property type="project" value="TreeGrafter"/>
</dbReference>
<evidence type="ECO:0000256" key="4">
    <source>
        <dbReference type="PROSITE-ProRule" id="PRU00782"/>
    </source>
</evidence>
<comment type="caution">
    <text evidence="6">The sequence shown here is derived from an EMBL/GenBank/DDBJ whole genome shotgun (WGS) entry which is preliminary data.</text>
</comment>
<dbReference type="GO" id="GO:0000146">
    <property type="term" value="F:microfilament motor activity"/>
    <property type="evidence" value="ECO:0007669"/>
    <property type="project" value="TreeGrafter"/>
</dbReference>
<keyword evidence="1" id="KW-0547">Nucleotide-binding</keyword>
<proteinExistence type="inferred from homology"/>
<dbReference type="GO" id="GO:0005886">
    <property type="term" value="C:plasma membrane"/>
    <property type="evidence" value="ECO:0007669"/>
    <property type="project" value="TreeGrafter"/>
</dbReference>
<keyword evidence="2" id="KW-0067">ATP-binding</keyword>
<dbReference type="GO" id="GO:0007015">
    <property type="term" value="P:actin filament organization"/>
    <property type="evidence" value="ECO:0007669"/>
    <property type="project" value="TreeGrafter"/>
</dbReference>
<dbReference type="GO" id="GO:0005524">
    <property type="term" value="F:ATP binding"/>
    <property type="evidence" value="ECO:0007669"/>
    <property type="project" value="UniProtKB-KW"/>
</dbReference>
<reference evidence="6" key="1">
    <citation type="submission" date="2018-11" db="EMBL/GenBank/DDBJ databases">
        <authorList>
            <consortium name="Pathogen Informatics"/>
        </authorList>
    </citation>
    <scope>NUCLEOTIDE SEQUENCE</scope>
</reference>
<sequence>SVHPGSIAFHTLSQHPQLLSGIETHAFLFNDLLMTGKKQQPDRSKQNYLIPHADKIVTFDVFMLNLRIKEKSCFNQKGVLTNAQAIKEYFERNSFEQFCINYCNEKLQQFFNERILKEDQILYEREGLNVKKITYMDNQDCIGFNESSEITLLGAFHIVGKYMKKLFVGRSHYKRKNKFRCTAADQHYEVMLTQSKRPRFQVKTGWAFVHPLTDIIRSGSHVKSLL</sequence>
<dbReference type="GO" id="GO:0051015">
    <property type="term" value="F:actin filament binding"/>
    <property type="evidence" value="ECO:0007669"/>
    <property type="project" value="TreeGrafter"/>
</dbReference>
<feature type="non-terminal residue" evidence="6">
    <location>
        <position position="226"/>
    </location>
</feature>
<keyword evidence="4" id="KW-0518">Myosin</keyword>
<comment type="similarity">
    <text evidence="4">Belongs to the TRAFAC class myosin-kinesin ATPase superfamily. Myosin family.</text>
</comment>
<dbReference type="EMBL" id="CAAALY010019540">
    <property type="protein sequence ID" value="VEL13963.1"/>
    <property type="molecule type" value="Genomic_DNA"/>
</dbReference>
<keyword evidence="3 4" id="KW-0009">Actin-binding</keyword>
<evidence type="ECO:0000256" key="1">
    <source>
        <dbReference type="ARBA" id="ARBA00022741"/>
    </source>
</evidence>
<keyword evidence="7" id="KW-1185">Reference proteome</keyword>
<dbReference type="PROSITE" id="PS51456">
    <property type="entry name" value="MYOSIN_MOTOR"/>
    <property type="match status" value="1"/>
</dbReference>
<dbReference type="SUPFAM" id="SSF52540">
    <property type="entry name" value="P-loop containing nucleoside triphosphate hydrolases"/>
    <property type="match status" value="1"/>
</dbReference>
<dbReference type="InterPro" id="IPR001609">
    <property type="entry name" value="Myosin_head_motor_dom-like"/>
</dbReference>
<feature type="domain" description="Myosin motor" evidence="5">
    <location>
        <begin position="1"/>
        <end position="226"/>
    </location>
</feature>
<dbReference type="Gene3D" id="1.20.58.530">
    <property type="match status" value="1"/>
</dbReference>
<evidence type="ECO:0000313" key="7">
    <source>
        <dbReference type="Proteomes" id="UP000784294"/>
    </source>
</evidence>
<dbReference type="OrthoDB" id="10055605at2759"/>
<dbReference type="InterPro" id="IPR027417">
    <property type="entry name" value="P-loop_NTPase"/>
</dbReference>
<dbReference type="AlphaFoldDB" id="A0A448WKG2"/>
<protein>
    <recommendedName>
        <fullName evidence="5">Myosin motor domain-containing protein</fullName>
    </recommendedName>
</protein>
<dbReference type="GO" id="GO:0030048">
    <property type="term" value="P:actin filament-based movement"/>
    <property type="evidence" value="ECO:0007669"/>
    <property type="project" value="TreeGrafter"/>
</dbReference>
<dbReference type="Proteomes" id="UP000784294">
    <property type="component" value="Unassembled WGS sequence"/>
</dbReference>
<dbReference type="Pfam" id="PF00063">
    <property type="entry name" value="Myosin_head"/>
    <property type="match status" value="1"/>
</dbReference>
<evidence type="ECO:0000256" key="2">
    <source>
        <dbReference type="ARBA" id="ARBA00022840"/>
    </source>
</evidence>
<keyword evidence="4" id="KW-0505">Motor protein</keyword>
<dbReference type="PANTHER" id="PTHR13140:SF745">
    <property type="entry name" value="UNCONVENTIONAL MYOSIN-VI"/>
    <property type="match status" value="1"/>
</dbReference>
<name>A0A448WKG2_9PLAT</name>
<evidence type="ECO:0000256" key="3">
    <source>
        <dbReference type="ARBA" id="ARBA00023203"/>
    </source>
</evidence>
<accession>A0A448WKG2</accession>
<evidence type="ECO:0000259" key="5">
    <source>
        <dbReference type="PROSITE" id="PS51456"/>
    </source>
</evidence>
<evidence type="ECO:0000313" key="6">
    <source>
        <dbReference type="EMBL" id="VEL13963.1"/>
    </source>
</evidence>
<dbReference type="GO" id="GO:0016459">
    <property type="term" value="C:myosin complex"/>
    <property type="evidence" value="ECO:0007669"/>
    <property type="project" value="UniProtKB-KW"/>
</dbReference>
<comment type="caution">
    <text evidence="4">Lacks conserved residue(s) required for the propagation of feature annotation.</text>
</comment>